<evidence type="ECO:0000313" key="2">
    <source>
        <dbReference type="Proteomes" id="UP001165667"/>
    </source>
</evidence>
<dbReference type="AlphaFoldDB" id="A0AA42CQL9"/>
<comment type="caution">
    <text evidence="1">The sequence shown here is derived from an EMBL/GenBank/DDBJ whole genome shotgun (WGS) entry which is preliminary data.</text>
</comment>
<name>A0AA42CQL9_9HYPH</name>
<evidence type="ECO:0000313" key="1">
    <source>
        <dbReference type="EMBL" id="MCW6511582.1"/>
    </source>
</evidence>
<sequence>MPQLCTILVPRAEGRHRRVPLSVTPADRLLNRTRTGPDDERRRVCRAVDESDGQSFEFPCCPLFDSAAPVIVDADTEAAMAELEHVHAVPLAAVIRQYKDEDEE</sequence>
<protein>
    <submittedName>
        <fullName evidence="1">Uncharacterized protein</fullName>
    </submittedName>
</protein>
<dbReference type="EMBL" id="JAMOIM010000028">
    <property type="protein sequence ID" value="MCW6511582.1"/>
    <property type="molecule type" value="Genomic_DNA"/>
</dbReference>
<accession>A0AA42CQL9</accession>
<proteinExistence type="predicted"/>
<dbReference type="RefSeq" id="WP_282587958.1">
    <property type="nucleotide sequence ID" value="NZ_JAMOIM010000028.1"/>
</dbReference>
<keyword evidence="2" id="KW-1185">Reference proteome</keyword>
<gene>
    <name evidence="1" type="ORF">M8523_26775</name>
</gene>
<dbReference type="Proteomes" id="UP001165667">
    <property type="component" value="Unassembled WGS sequence"/>
</dbReference>
<reference evidence="1" key="1">
    <citation type="submission" date="2022-05" db="EMBL/GenBank/DDBJ databases">
        <authorList>
            <person name="Pankratov T."/>
        </authorList>
    </citation>
    <scope>NUCLEOTIDE SEQUENCE</scope>
    <source>
        <strain evidence="1">BP6-180914</strain>
    </source>
</reference>
<organism evidence="1 2">
    <name type="scientific">Lichenifustis flavocetrariae</name>
    <dbReference type="NCBI Taxonomy" id="2949735"/>
    <lineage>
        <taxon>Bacteria</taxon>
        <taxon>Pseudomonadati</taxon>
        <taxon>Pseudomonadota</taxon>
        <taxon>Alphaproteobacteria</taxon>
        <taxon>Hyphomicrobiales</taxon>
        <taxon>Lichenihabitantaceae</taxon>
        <taxon>Lichenifustis</taxon>
    </lineage>
</organism>